<organism evidence="2 3">
    <name type="scientific">Hymenobacter aranciens</name>
    <dbReference type="NCBI Taxonomy" id="3063996"/>
    <lineage>
        <taxon>Bacteria</taxon>
        <taxon>Pseudomonadati</taxon>
        <taxon>Bacteroidota</taxon>
        <taxon>Cytophagia</taxon>
        <taxon>Cytophagales</taxon>
        <taxon>Hymenobacteraceae</taxon>
        <taxon>Hymenobacter</taxon>
    </lineage>
</organism>
<feature type="signal peptide" evidence="1">
    <location>
        <begin position="1"/>
        <end position="27"/>
    </location>
</feature>
<sequence length="258" mass="29233">MLFRSSFPVSFRLFVLPLVLGAGAVAAQPAAAPPDTARSYRHHLGLTASPQLDQFFTANRSLPIGLLYRHQTRPSRAWRVRVVGRYDFDQGTAPLLVGRAYETSILQSEFAGGLERNVRLSPRWQAYAGAETGVRYSAWRTRYKEYTTNVEVFNPGYPSTRTTVVLDGIRKEQLLGMFLQPYAGIRYQLARCISAEIESAFPFYFYRFTYKENAKAYDTKTGLDLFGAGPIGVKGDNTFYKFSGKYLPICRIHLVYLF</sequence>
<dbReference type="EMBL" id="JAUQSY010000002">
    <property type="protein sequence ID" value="MDO7873719.1"/>
    <property type="molecule type" value="Genomic_DNA"/>
</dbReference>
<evidence type="ECO:0008006" key="4">
    <source>
        <dbReference type="Google" id="ProtNLM"/>
    </source>
</evidence>
<dbReference type="RefSeq" id="WP_305005035.1">
    <property type="nucleotide sequence ID" value="NZ_JAUQSY010000002.1"/>
</dbReference>
<evidence type="ECO:0000313" key="3">
    <source>
        <dbReference type="Proteomes" id="UP001176429"/>
    </source>
</evidence>
<name>A0ABT9B618_9BACT</name>
<dbReference type="Proteomes" id="UP001176429">
    <property type="component" value="Unassembled WGS sequence"/>
</dbReference>
<protein>
    <recommendedName>
        <fullName evidence="4">DUF2490 domain-containing protein</fullName>
    </recommendedName>
</protein>
<gene>
    <name evidence="2" type="ORF">Q5H93_03165</name>
</gene>
<evidence type="ECO:0000256" key="1">
    <source>
        <dbReference type="SAM" id="SignalP"/>
    </source>
</evidence>
<evidence type="ECO:0000313" key="2">
    <source>
        <dbReference type="EMBL" id="MDO7873719.1"/>
    </source>
</evidence>
<accession>A0ABT9B618</accession>
<reference evidence="2" key="1">
    <citation type="submission" date="2023-07" db="EMBL/GenBank/DDBJ databases">
        <authorList>
            <person name="Kim M.K."/>
        </authorList>
    </citation>
    <scope>NUCLEOTIDE SEQUENCE</scope>
    <source>
        <strain evidence="2">ASUV-10-1</strain>
    </source>
</reference>
<keyword evidence="3" id="KW-1185">Reference proteome</keyword>
<comment type="caution">
    <text evidence="2">The sequence shown here is derived from an EMBL/GenBank/DDBJ whole genome shotgun (WGS) entry which is preliminary data.</text>
</comment>
<proteinExistence type="predicted"/>
<keyword evidence="1" id="KW-0732">Signal</keyword>
<feature type="chain" id="PRO_5046589918" description="DUF2490 domain-containing protein" evidence="1">
    <location>
        <begin position="28"/>
        <end position="258"/>
    </location>
</feature>